<dbReference type="SMART" id="SM00262">
    <property type="entry name" value="GEL"/>
    <property type="match status" value="2"/>
</dbReference>
<dbReference type="EMBL" id="UZAJ01005296">
    <property type="protein sequence ID" value="VDO44649.1"/>
    <property type="molecule type" value="Genomic_DNA"/>
</dbReference>
<feature type="domain" description="Gelsolin-like" evidence="5">
    <location>
        <begin position="152"/>
        <end position="222"/>
    </location>
</feature>
<dbReference type="GO" id="GO:0051015">
    <property type="term" value="F:actin filament binding"/>
    <property type="evidence" value="ECO:0007669"/>
    <property type="project" value="InterPro"/>
</dbReference>
<keyword evidence="4" id="KW-0009">Actin-binding</keyword>
<dbReference type="InterPro" id="IPR007123">
    <property type="entry name" value="Gelsolin-like_dom"/>
</dbReference>
<evidence type="ECO:0000256" key="3">
    <source>
        <dbReference type="ARBA" id="ARBA00022737"/>
    </source>
</evidence>
<dbReference type="GO" id="GO:0051016">
    <property type="term" value="P:barbed-end actin filament capping"/>
    <property type="evidence" value="ECO:0007669"/>
    <property type="project" value="TreeGrafter"/>
</dbReference>
<name>A0A183HEG6_9BILA</name>
<evidence type="ECO:0000313" key="7">
    <source>
        <dbReference type="Proteomes" id="UP000267606"/>
    </source>
</evidence>
<reference evidence="6 7" key="2">
    <citation type="submission" date="2018-11" db="EMBL/GenBank/DDBJ databases">
        <authorList>
            <consortium name="Pathogen Informatics"/>
        </authorList>
    </citation>
    <scope>NUCLEOTIDE SEQUENCE [LARGE SCALE GENOMIC DNA]</scope>
</reference>
<dbReference type="GO" id="GO:0051014">
    <property type="term" value="P:actin filament severing"/>
    <property type="evidence" value="ECO:0007669"/>
    <property type="project" value="TreeGrafter"/>
</dbReference>
<dbReference type="AlphaFoldDB" id="A0A183HEG6"/>
<gene>
    <name evidence="6" type="ORF">OFLC_LOCUS5878</name>
</gene>
<evidence type="ECO:0000256" key="4">
    <source>
        <dbReference type="ARBA" id="ARBA00023203"/>
    </source>
</evidence>
<dbReference type="PRINTS" id="PR00597">
    <property type="entry name" value="GELSOLIN"/>
</dbReference>
<dbReference type="GO" id="GO:0015629">
    <property type="term" value="C:actin cytoskeleton"/>
    <property type="evidence" value="ECO:0007669"/>
    <property type="project" value="TreeGrafter"/>
</dbReference>
<dbReference type="GO" id="GO:0005737">
    <property type="term" value="C:cytoplasm"/>
    <property type="evidence" value="ECO:0007669"/>
    <property type="project" value="TreeGrafter"/>
</dbReference>
<keyword evidence="2" id="KW-0117">Actin capping</keyword>
<dbReference type="CDD" id="cd11291">
    <property type="entry name" value="gelsolin_S6_like"/>
    <property type="match status" value="1"/>
</dbReference>
<dbReference type="GO" id="GO:0008154">
    <property type="term" value="P:actin polymerization or depolymerization"/>
    <property type="evidence" value="ECO:0007669"/>
    <property type="project" value="TreeGrafter"/>
</dbReference>
<evidence type="ECO:0000259" key="5">
    <source>
        <dbReference type="Pfam" id="PF00626"/>
    </source>
</evidence>
<evidence type="ECO:0000313" key="6">
    <source>
        <dbReference type="EMBL" id="VDO44649.1"/>
    </source>
</evidence>
<dbReference type="Proteomes" id="UP000267606">
    <property type="component" value="Unassembled WGS sequence"/>
</dbReference>
<organism evidence="8">
    <name type="scientific">Onchocerca flexuosa</name>
    <dbReference type="NCBI Taxonomy" id="387005"/>
    <lineage>
        <taxon>Eukaryota</taxon>
        <taxon>Metazoa</taxon>
        <taxon>Ecdysozoa</taxon>
        <taxon>Nematoda</taxon>
        <taxon>Chromadorea</taxon>
        <taxon>Rhabditida</taxon>
        <taxon>Spirurina</taxon>
        <taxon>Spiruromorpha</taxon>
        <taxon>Filarioidea</taxon>
        <taxon>Onchocercidae</taxon>
        <taxon>Onchocerca</taxon>
    </lineage>
</organism>
<dbReference type="FunFam" id="3.40.20.10:FF:000005">
    <property type="entry name" value="Gelsolin"/>
    <property type="match status" value="1"/>
</dbReference>
<dbReference type="Pfam" id="PF00626">
    <property type="entry name" value="Gelsolin"/>
    <property type="match status" value="2"/>
</dbReference>
<evidence type="ECO:0000313" key="8">
    <source>
        <dbReference type="WBParaSite" id="OFLC_0000587701-mRNA-1"/>
    </source>
</evidence>
<evidence type="ECO:0000256" key="1">
    <source>
        <dbReference type="ARBA" id="ARBA00008418"/>
    </source>
</evidence>
<evidence type="ECO:0000256" key="2">
    <source>
        <dbReference type="ARBA" id="ARBA00022467"/>
    </source>
</evidence>
<dbReference type="CDD" id="cd11292">
    <property type="entry name" value="gelsolin_S3_like"/>
    <property type="match status" value="1"/>
</dbReference>
<reference evidence="8" key="1">
    <citation type="submission" date="2016-06" db="UniProtKB">
        <authorList>
            <consortium name="WormBaseParasite"/>
        </authorList>
    </citation>
    <scope>IDENTIFICATION</scope>
</reference>
<comment type="similarity">
    <text evidence="1">Belongs to the villin/gelsolin family.</text>
</comment>
<sequence>GGKEKVKPAEEGGEDENYWETTNSKLTLWRVSDEMGKMSVQMVSQGNFKYDQLESKDAFILDACNGGIFVWIGKNCSPDERKKAMDYAAKYIELEGRSKNVQVVRVLDGAEPVAFTQWASSWESPKKAPQFVPKLYQCSDQSGRLTIEEICDYAQKDLDGDDVMILDTIKVIYVWIGTGANEREKKLANDVANKYLEGDTLPRPAGCQIVKLEQGKETPEFKKIFGKWDDHISVSCFINSDKQLHAEVEVFQFSYYLR</sequence>
<protein>
    <submittedName>
        <fullName evidence="8">Gelsolin</fullName>
    </submittedName>
</protein>
<proteinExistence type="inferred from homology"/>
<dbReference type="GO" id="GO:0005546">
    <property type="term" value="F:phosphatidylinositol-4,5-bisphosphate binding"/>
    <property type="evidence" value="ECO:0007669"/>
    <property type="project" value="TreeGrafter"/>
</dbReference>
<dbReference type="SUPFAM" id="SSF55753">
    <property type="entry name" value="Actin depolymerizing proteins"/>
    <property type="match status" value="2"/>
</dbReference>
<keyword evidence="7" id="KW-1185">Reference proteome</keyword>
<dbReference type="InterPro" id="IPR007122">
    <property type="entry name" value="Villin/Gelsolin"/>
</dbReference>
<dbReference type="STRING" id="387005.A0A183HEG6"/>
<keyword evidence="3" id="KW-0677">Repeat</keyword>
<dbReference type="InterPro" id="IPR029006">
    <property type="entry name" value="ADF-H/Gelsolin-like_dom_sf"/>
</dbReference>
<dbReference type="WBParaSite" id="OFLC_0000587701-mRNA-1">
    <property type="protein sequence ID" value="OFLC_0000587701-mRNA-1"/>
    <property type="gene ID" value="OFLC_0000587701"/>
</dbReference>
<feature type="domain" description="Gelsolin-like" evidence="5">
    <location>
        <begin position="41"/>
        <end position="115"/>
    </location>
</feature>
<dbReference type="Gene3D" id="3.40.20.10">
    <property type="entry name" value="Severin"/>
    <property type="match status" value="2"/>
</dbReference>
<accession>A0A183HEG6</accession>
<dbReference type="PANTHER" id="PTHR11977:SF51">
    <property type="entry name" value="PROTEIN FLIGHTLESS-1 HOMOLOG"/>
    <property type="match status" value="1"/>
</dbReference>
<dbReference type="PANTHER" id="PTHR11977">
    <property type="entry name" value="VILLIN"/>
    <property type="match status" value="1"/>
</dbReference>